<evidence type="ECO:0000256" key="2">
    <source>
        <dbReference type="ARBA" id="ARBA00007331"/>
    </source>
</evidence>
<evidence type="ECO:0008006" key="7">
    <source>
        <dbReference type="Google" id="ProtNLM"/>
    </source>
</evidence>
<dbReference type="InterPro" id="IPR002738">
    <property type="entry name" value="RNase_P_p30"/>
</dbReference>
<evidence type="ECO:0000313" key="5">
    <source>
        <dbReference type="EMBL" id="PHH83713.1"/>
    </source>
</evidence>
<evidence type="ECO:0000256" key="4">
    <source>
        <dbReference type="SAM" id="MobiDB-lite"/>
    </source>
</evidence>
<dbReference type="PANTHER" id="PTHR13031:SF0">
    <property type="entry name" value="RIBONUCLEASE P PROTEIN SUBUNIT P30"/>
    <property type="match status" value="1"/>
</dbReference>
<keyword evidence="6" id="KW-1185">Reference proteome</keyword>
<accession>A0A2C5ZV52</accession>
<dbReference type="AlphaFoldDB" id="A0A2C5ZV52"/>
<evidence type="ECO:0000256" key="3">
    <source>
        <dbReference type="ARBA" id="ARBA00022694"/>
    </source>
</evidence>
<comment type="similarity">
    <text evidence="2">Belongs to the eukaryotic/archaeal RNase P protein component 3 family.</text>
</comment>
<feature type="compositionally biased region" description="Polar residues" evidence="4">
    <location>
        <begin position="252"/>
        <end position="268"/>
    </location>
</feature>
<proteinExistence type="inferred from homology"/>
<name>A0A2C5ZV52_9HYPO</name>
<dbReference type="GO" id="GO:0003723">
    <property type="term" value="F:RNA binding"/>
    <property type="evidence" value="ECO:0007669"/>
    <property type="project" value="TreeGrafter"/>
</dbReference>
<gene>
    <name evidence="5" type="ORF">CDD82_4675</name>
</gene>
<dbReference type="GO" id="GO:0008033">
    <property type="term" value="P:tRNA processing"/>
    <property type="evidence" value="ECO:0007669"/>
    <property type="project" value="UniProtKB-KW"/>
</dbReference>
<dbReference type="OrthoDB" id="17948at2759"/>
<organism evidence="5 6">
    <name type="scientific">Ophiocordyceps australis</name>
    <dbReference type="NCBI Taxonomy" id="1399860"/>
    <lineage>
        <taxon>Eukaryota</taxon>
        <taxon>Fungi</taxon>
        <taxon>Dikarya</taxon>
        <taxon>Ascomycota</taxon>
        <taxon>Pezizomycotina</taxon>
        <taxon>Sordariomycetes</taxon>
        <taxon>Hypocreomycetidae</taxon>
        <taxon>Hypocreales</taxon>
        <taxon>Ophiocordycipitaceae</taxon>
        <taxon>Ophiocordyceps</taxon>
    </lineage>
</organism>
<feature type="region of interest" description="Disordered" evidence="4">
    <location>
        <begin position="251"/>
        <end position="313"/>
    </location>
</feature>
<dbReference type="EMBL" id="NJEU01000004">
    <property type="protein sequence ID" value="PHH83713.1"/>
    <property type="molecule type" value="Genomic_DNA"/>
</dbReference>
<dbReference type="Pfam" id="PF01876">
    <property type="entry name" value="RNase_P_p30"/>
    <property type="match status" value="1"/>
</dbReference>
<evidence type="ECO:0000313" key="6">
    <source>
        <dbReference type="Proteomes" id="UP000224854"/>
    </source>
</evidence>
<comment type="subcellular location">
    <subcellularLocation>
        <location evidence="1">Nucleus</location>
    </subcellularLocation>
</comment>
<evidence type="ECO:0000256" key="1">
    <source>
        <dbReference type="ARBA" id="ARBA00004123"/>
    </source>
</evidence>
<reference evidence="5 6" key="1">
    <citation type="submission" date="2017-06" db="EMBL/GenBank/DDBJ databases">
        <title>Ant-infecting Ophiocordyceps genomes reveal a high diversity of potential behavioral manipulation genes and a possible major role for enterotoxins.</title>
        <authorList>
            <person name="De Bekker C."/>
            <person name="Evans H.C."/>
            <person name="Brachmann A."/>
            <person name="Hughes D.P."/>
        </authorList>
    </citation>
    <scope>NUCLEOTIDE SEQUENCE [LARGE SCALE GENOMIC DNA]</scope>
    <source>
        <strain evidence="5 6">1348a</strain>
    </source>
</reference>
<dbReference type="PANTHER" id="PTHR13031">
    <property type="entry name" value="RIBONUCLEASE P SUBUNIT P30"/>
    <property type="match status" value="1"/>
</dbReference>
<comment type="caution">
    <text evidence="5">The sequence shown here is derived from an EMBL/GenBank/DDBJ whole genome shotgun (WGS) entry which is preliminary data.</text>
</comment>
<dbReference type="InterPro" id="IPR016195">
    <property type="entry name" value="Pol/histidinol_Pase-like"/>
</dbReference>
<dbReference type="Gene3D" id="3.20.20.140">
    <property type="entry name" value="Metal-dependent hydrolases"/>
    <property type="match status" value="1"/>
</dbReference>
<keyword evidence="3" id="KW-0819">tRNA processing</keyword>
<protein>
    <recommendedName>
        <fullName evidence="7">RNase P subunit p30</fullName>
    </recommendedName>
</protein>
<dbReference type="Proteomes" id="UP000224854">
    <property type="component" value="Unassembled WGS sequence"/>
</dbReference>
<sequence length="313" mass="33678">MLYDLNIPWSPSTPADRLIQTLSFAASLGYATVALNHVLELPLAAHPKSPFAKLALDGSATAPKLPNILHRATVPLVDASSSNFHLPALAAIYDLVAVRPLSEWAFQHACLSLDVPLIALDLTTHFPYYFRPRPCMAAVDRGVRFEISYAQLLNADARGRANFIANLSALVRVTRGRGFILSSAAPDALSMRAPADAVNLMSVWGLASEKGLEGFRSLPRSLVVNEGIKRSGFRGVVDIVQVASVPDAAATKSVQNDSSTATIKSNNGQKRKGDDGQDAPQALSKRQAKKMRRAERQQQSTANLAPDETKDAS</sequence>
<dbReference type="GO" id="GO:0005655">
    <property type="term" value="C:nucleolar ribonuclease P complex"/>
    <property type="evidence" value="ECO:0007669"/>
    <property type="project" value="TreeGrafter"/>
</dbReference>
<dbReference type="SUPFAM" id="SSF89550">
    <property type="entry name" value="PHP domain-like"/>
    <property type="match status" value="1"/>
</dbReference>